<dbReference type="InterPro" id="IPR008334">
    <property type="entry name" value="5'-Nucleotdase_C"/>
</dbReference>
<dbReference type="PANTHER" id="PTHR11575">
    <property type="entry name" value="5'-NUCLEOTIDASE-RELATED"/>
    <property type="match status" value="1"/>
</dbReference>
<name>A0A917HC70_9BACL</name>
<dbReference type="GO" id="GO:0000166">
    <property type="term" value="F:nucleotide binding"/>
    <property type="evidence" value="ECO:0007669"/>
    <property type="project" value="UniProtKB-KW"/>
</dbReference>
<dbReference type="SUPFAM" id="SSF56300">
    <property type="entry name" value="Metallo-dependent phosphatases"/>
    <property type="match status" value="1"/>
</dbReference>
<dbReference type="GO" id="GO:0008253">
    <property type="term" value="F:5'-nucleotidase activity"/>
    <property type="evidence" value="ECO:0007669"/>
    <property type="project" value="TreeGrafter"/>
</dbReference>
<organism evidence="5 6">
    <name type="scientific">Paenibacillus radicis</name>
    <name type="common">ex Gao et al. 2016</name>
    <dbReference type="NCBI Taxonomy" id="1737354"/>
    <lineage>
        <taxon>Bacteria</taxon>
        <taxon>Bacillati</taxon>
        <taxon>Bacillota</taxon>
        <taxon>Bacilli</taxon>
        <taxon>Bacillales</taxon>
        <taxon>Paenibacillaceae</taxon>
        <taxon>Paenibacillus</taxon>
    </lineage>
</organism>
<dbReference type="GO" id="GO:0030288">
    <property type="term" value="C:outer membrane-bounded periplasmic space"/>
    <property type="evidence" value="ECO:0007669"/>
    <property type="project" value="TreeGrafter"/>
</dbReference>
<feature type="domain" description="Calcineurin-like phosphoesterase" evidence="3">
    <location>
        <begin position="8"/>
        <end position="204"/>
    </location>
</feature>
<sequence>MDRQYVVILHSNDIHSRLENAAKIATYIEQEREHHGSDRLLAIDIGDHMDRIRLETEGSDGKVNVALLNAAGYEAIALGNNEGLTYAREELAEAYSDAKFAVIGANMPETYTGELPPWLVPNVIVEKNGIRIGLIAVTARFTDFYSLLGWDLTDPLEAVREQAEQLRGRVDVVAVMSHLGITLDKRMAEEVDGIDLIMGAHTHHLLEEPLVIGGTTVCAAGKFGEHVGRVVVELMPGDKRPRFHVSCVPTAAFAEQAEAAAIIGGYREAGMRRLSRVIARLEQPLPALAERESPLGNMLAAGLRRHADAEIGIVNTGQLLGGLPEGDVTEGQLHALCPSPINPCRMKLTGKAIRTALEEALLPEFTSKPIKGYGFRGEVLGSLAIDGMTIEYDPEKPPYEQLVSVLVGGEPLIDERDYVVGCIDMFTFHIGYLTLGEGREIVYYLPEFIRDVIAAELTDSKAVEASRVEHWRMVSNK</sequence>
<reference evidence="5 6" key="1">
    <citation type="journal article" date="2014" name="Int. J. Syst. Evol. Microbiol.">
        <title>Complete genome sequence of Corynebacterium casei LMG S-19264T (=DSM 44701T), isolated from a smear-ripened cheese.</title>
        <authorList>
            <consortium name="US DOE Joint Genome Institute (JGI-PGF)"/>
            <person name="Walter F."/>
            <person name="Albersmeier A."/>
            <person name="Kalinowski J."/>
            <person name="Ruckert C."/>
        </authorList>
    </citation>
    <scope>NUCLEOTIDE SEQUENCE [LARGE SCALE GENOMIC DNA]</scope>
    <source>
        <strain evidence="5 6">CGMCC 1.15286</strain>
    </source>
</reference>
<dbReference type="CDD" id="cd00845">
    <property type="entry name" value="MPP_UshA_N_like"/>
    <property type="match status" value="1"/>
</dbReference>
<feature type="domain" description="5'-Nucleotidase C-terminal" evidence="4">
    <location>
        <begin position="288"/>
        <end position="420"/>
    </location>
</feature>
<dbReference type="Pfam" id="PF00149">
    <property type="entry name" value="Metallophos"/>
    <property type="match status" value="1"/>
</dbReference>
<proteinExistence type="inferred from homology"/>
<dbReference type="InterPro" id="IPR036907">
    <property type="entry name" value="5'-Nucleotdase_C_sf"/>
</dbReference>
<dbReference type="InterPro" id="IPR004843">
    <property type="entry name" value="Calcineurin-like_PHP"/>
</dbReference>
<dbReference type="AlphaFoldDB" id="A0A917HC70"/>
<gene>
    <name evidence="5" type="primary">yunD</name>
    <name evidence="5" type="ORF">GCM10010918_33880</name>
</gene>
<evidence type="ECO:0000313" key="5">
    <source>
        <dbReference type="EMBL" id="GGG74923.1"/>
    </source>
</evidence>
<dbReference type="EMBL" id="BMHY01000006">
    <property type="protein sequence ID" value="GGG74923.1"/>
    <property type="molecule type" value="Genomic_DNA"/>
</dbReference>
<protein>
    <submittedName>
        <fullName evidence="5">Metallophosphoesterase YunD</fullName>
    </submittedName>
</protein>
<dbReference type="Gene3D" id="3.90.780.10">
    <property type="entry name" value="5'-Nucleotidase, C-terminal domain"/>
    <property type="match status" value="1"/>
</dbReference>
<evidence type="ECO:0000259" key="3">
    <source>
        <dbReference type="Pfam" id="PF00149"/>
    </source>
</evidence>
<dbReference type="Proteomes" id="UP000600247">
    <property type="component" value="Unassembled WGS sequence"/>
</dbReference>
<evidence type="ECO:0000313" key="6">
    <source>
        <dbReference type="Proteomes" id="UP000600247"/>
    </source>
</evidence>
<keyword evidence="6" id="KW-1185">Reference proteome</keyword>
<evidence type="ECO:0000256" key="1">
    <source>
        <dbReference type="ARBA" id="ARBA00022729"/>
    </source>
</evidence>
<dbReference type="SUPFAM" id="SSF55816">
    <property type="entry name" value="5'-nucleotidase (syn. UDP-sugar hydrolase), C-terminal domain"/>
    <property type="match status" value="1"/>
</dbReference>
<comment type="similarity">
    <text evidence="2">Belongs to the 5'-nucleotidase family.</text>
</comment>
<dbReference type="PRINTS" id="PR01607">
    <property type="entry name" value="APYRASEFAMLY"/>
</dbReference>
<dbReference type="GO" id="GO:0008768">
    <property type="term" value="F:UDP-sugar diphosphatase activity"/>
    <property type="evidence" value="ECO:0007669"/>
    <property type="project" value="TreeGrafter"/>
</dbReference>
<dbReference type="Pfam" id="PF02872">
    <property type="entry name" value="5_nucleotid_C"/>
    <property type="match status" value="1"/>
</dbReference>
<comment type="caution">
    <text evidence="5">The sequence shown here is derived from an EMBL/GenBank/DDBJ whole genome shotgun (WGS) entry which is preliminary data.</text>
</comment>
<keyword evidence="1" id="KW-0732">Signal</keyword>
<dbReference type="RefSeq" id="WP_188890387.1">
    <property type="nucleotide sequence ID" value="NZ_BMHY01000006.1"/>
</dbReference>
<evidence type="ECO:0000256" key="2">
    <source>
        <dbReference type="RuleBase" id="RU362119"/>
    </source>
</evidence>
<keyword evidence="2" id="KW-0547">Nucleotide-binding</keyword>
<dbReference type="InterPro" id="IPR029052">
    <property type="entry name" value="Metallo-depent_PP-like"/>
</dbReference>
<keyword evidence="2" id="KW-0378">Hydrolase</keyword>
<evidence type="ECO:0000259" key="4">
    <source>
        <dbReference type="Pfam" id="PF02872"/>
    </source>
</evidence>
<accession>A0A917HC70</accession>
<dbReference type="GO" id="GO:0009166">
    <property type="term" value="P:nucleotide catabolic process"/>
    <property type="evidence" value="ECO:0007669"/>
    <property type="project" value="InterPro"/>
</dbReference>
<dbReference type="Gene3D" id="3.60.21.10">
    <property type="match status" value="1"/>
</dbReference>
<dbReference type="PANTHER" id="PTHR11575:SF23">
    <property type="entry name" value="5-NUCLEOTIDASE FAMILY PROTEIN"/>
    <property type="match status" value="1"/>
</dbReference>
<dbReference type="InterPro" id="IPR006179">
    <property type="entry name" value="5_nucleotidase/apyrase"/>
</dbReference>